<evidence type="ECO:0000313" key="2">
    <source>
        <dbReference type="Proteomes" id="UP000198512"/>
    </source>
</evidence>
<feature type="non-terminal residue" evidence="1">
    <location>
        <position position="88"/>
    </location>
</feature>
<reference evidence="1 2" key="1">
    <citation type="submission" date="2016-10" db="EMBL/GenBank/DDBJ databases">
        <authorList>
            <person name="Varghese N."/>
            <person name="Submissions S."/>
        </authorList>
    </citation>
    <scope>NUCLEOTIDE SEQUENCE [LARGE SCALE GENOMIC DNA]</scope>
    <source>
        <strain evidence="1 2">CIP 109853</strain>
    </source>
</reference>
<accession>A0ABY1BRY1</accession>
<dbReference type="Proteomes" id="UP000198512">
    <property type="component" value="Unassembled WGS sequence"/>
</dbReference>
<keyword evidence="2" id="KW-1185">Reference proteome</keyword>
<gene>
    <name evidence="1" type="ORF">SAMN05216600_1401</name>
</gene>
<evidence type="ECO:0000313" key="1">
    <source>
        <dbReference type="EMBL" id="SER49137.1"/>
    </source>
</evidence>
<dbReference type="EMBL" id="FOFP01000040">
    <property type="protein sequence ID" value="SER49137.1"/>
    <property type="molecule type" value="Genomic_DNA"/>
</dbReference>
<organism evidence="1 2">
    <name type="scientific">Pseudomonas cuatrocienegasensis</name>
    <dbReference type="NCBI Taxonomy" id="543360"/>
    <lineage>
        <taxon>Bacteria</taxon>
        <taxon>Pseudomonadati</taxon>
        <taxon>Pseudomonadota</taxon>
        <taxon>Gammaproteobacteria</taxon>
        <taxon>Pseudomonadales</taxon>
        <taxon>Pseudomonadaceae</taxon>
        <taxon>Pseudomonas</taxon>
    </lineage>
</organism>
<protein>
    <submittedName>
        <fullName evidence="1">Filamentous hemagglutinin</fullName>
    </submittedName>
</protein>
<name>A0ABY1BRY1_9PSED</name>
<comment type="caution">
    <text evidence="1">The sequence shown here is derived from an EMBL/GenBank/DDBJ whole genome shotgun (WGS) entry which is preliminary data.</text>
</comment>
<sequence>MRPLPLPDGQRPRQQDALGLSLSAEQVAALTHDIVWLEEHEVNGEKVLVPVLYLAQAEGRLAANGALIQGRDVTLISGGELLNQGTLR</sequence>
<proteinExistence type="predicted"/>